<evidence type="ECO:0000256" key="7">
    <source>
        <dbReference type="HAMAP-Rule" id="MF_01161"/>
    </source>
</evidence>
<feature type="binding site" evidence="7">
    <location>
        <begin position="33"/>
        <end position="38"/>
    </location>
    <ligand>
        <name>ATP</name>
        <dbReference type="ChEBI" id="CHEBI:30616"/>
    </ligand>
</feature>
<evidence type="ECO:0000313" key="11">
    <source>
        <dbReference type="Proteomes" id="UP000726105"/>
    </source>
</evidence>
<comment type="function">
    <text evidence="7">Ligates lysine onto the cytidine present at position 34 of the AUA codon-specific tRNA(Ile) that contains the anticodon CAU, in an ATP-dependent manner. Cytidine is converted to lysidine, thus changing the amino acid specificity of the tRNA from methionine to isoleucine.</text>
</comment>
<feature type="domain" description="tRNA(Ile)-lysidine/2-thiocytidine synthase N-terminal" evidence="8">
    <location>
        <begin position="28"/>
        <end position="203"/>
    </location>
</feature>
<keyword evidence="1 7" id="KW-0963">Cytoplasm</keyword>
<keyword evidence="2 7" id="KW-0436">Ligase</keyword>
<keyword evidence="3 7" id="KW-0819">tRNA processing</keyword>
<dbReference type="GO" id="GO:0005737">
    <property type="term" value="C:cytoplasm"/>
    <property type="evidence" value="ECO:0007669"/>
    <property type="project" value="UniProtKB-SubCell"/>
</dbReference>
<dbReference type="Gene3D" id="1.20.59.20">
    <property type="match status" value="1"/>
</dbReference>
<keyword evidence="5 7" id="KW-0067">ATP-binding</keyword>
<evidence type="ECO:0000313" key="10">
    <source>
        <dbReference type="EMBL" id="MBK7273485.1"/>
    </source>
</evidence>
<evidence type="ECO:0000256" key="3">
    <source>
        <dbReference type="ARBA" id="ARBA00022694"/>
    </source>
</evidence>
<reference evidence="10 11" key="1">
    <citation type="submission" date="2020-10" db="EMBL/GenBank/DDBJ databases">
        <title>Connecting structure to function with the recovery of over 1000 high-quality activated sludge metagenome-assembled genomes encoding full-length rRNA genes using long-read sequencing.</title>
        <authorList>
            <person name="Singleton C.M."/>
            <person name="Petriglieri F."/>
            <person name="Kristensen J.M."/>
            <person name="Kirkegaard R.H."/>
            <person name="Michaelsen T.Y."/>
            <person name="Andersen M.H."/>
            <person name="Karst S.M."/>
            <person name="Dueholm M.S."/>
            <person name="Nielsen P.H."/>
            <person name="Albertsen M."/>
        </authorList>
    </citation>
    <scope>NUCLEOTIDE SEQUENCE [LARGE SCALE GENOMIC DNA]</scope>
    <source>
        <strain evidence="10">Ega_18-Q3-R5-49_MAXAC.001</strain>
    </source>
</reference>
<dbReference type="SUPFAM" id="SSF52402">
    <property type="entry name" value="Adenine nucleotide alpha hydrolases-like"/>
    <property type="match status" value="1"/>
</dbReference>
<comment type="caution">
    <text evidence="10">The sequence shown here is derived from an EMBL/GenBank/DDBJ whole genome shotgun (WGS) entry which is preliminary data.</text>
</comment>
<dbReference type="InterPro" id="IPR015262">
    <property type="entry name" value="tRNA_Ile_lys_synt_subst-bd"/>
</dbReference>
<comment type="similarity">
    <text evidence="7">Belongs to the tRNA(Ile)-lysidine synthase family.</text>
</comment>
<proteinExistence type="inferred from homology"/>
<accession>A0A935ILH2</accession>
<dbReference type="InterPro" id="IPR014729">
    <property type="entry name" value="Rossmann-like_a/b/a_fold"/>
</dbReference>
<evidence type="ECO:0000256" key="6">
    <source>
        <dbReference type="ARBA" id="ARBA00048539"/>
    </source>
</evidence>
<evidence type="ECO:0000256" key="4">
    <source>
        <dbReference type="ARBA" id="ARBA00022741"/>
    </source>
</evidence>
<dbReference type="CDD" id="cd01992">
    <property type="entry name" value="TilS_N"/>
    <property type="match status" value="1"/>
</dbReference>
<evidence type="ECO:0000256" key="2">
    <source>
        <dbReference type="ARBA" id="ARBA00022598"/>
    </source>
</evidence>
<dbReference type="GO" id="GO:0005524">
    <property type="term" value="F:ATP binding"/>
    <property type="evidence" value="ECO:0007669"/>
    <property type="project" value="UniProtKB-UniRule"/>
</dbReference>
<comment type="catalytic activity">
    <reaction evidence="6 7">
        <text>cytidine(34) in tRNA(Ile2) + L-lysine + ATP = lysidine(34) in tRNA(Ile2) + AMP + diphosphate + H(+)</text>
        <dbReference type="Rhea" id="RHEA:43744"/>
        <dbReference type="Rhea" id="RHEA-COMP:10625"/>
        <dbReference type="Rhea" id="RHEA-COMP:10670"/>
        <dbReference type="ChEBI" id="CHEBI:15378"/>
        <dbReference type="ChEBI" id="CHEBI:30616"/>
        <dbReference type="ChEBI" id="CHEBI:32551"/>
        <dbReference type="ChEBI" id="CHEBI:33019"/>
        <dbReference type="ChEBI" id="CHEBI:82748"/>
        <dbReference type="ChEBI" id="CHEBI:83665"/>
        <dbReference type="ChEBI" id="CHEBI:456215"/>
        <dbReference type="EC" id="6.3.4.19"/>
    </reaction>
</comment>
<dbReference type="Gene3D" id="3.40.50.620">
    <property type="entry name" value="HUPs"/>
    <property type="match status" value="1"/>
</dbReference>
<dbReference type="InterPro" id="IPR012795">
    <property type="entry name" value="tRNA_Ile_lys_synt_N"/>
</dbReference>
<dbReference type="SUPFAM" id="SSF82829">
    <property type="entry name" value="MesJ substrate recognition domain-like"/>
    <property type="match status" value="1"/>
</dbReference>
<comment type="subcellular location">
    <subcellularLocation>
        <location evidence="7">Cytoplasm</location>
    </subcellularLocation>
</comment>
<dbReference type="GO" id="GO:0006400">
    <property type="term" value="P:tRNA modification"/>
    <property type="evidence" value="ECO:0007669"/>
    <property type="project" value="UniProtKB-UniRule"/>
</dbReference>
<organism evidence="10 11">
    <name type="scientific">Candidatus Phosphoribacter hodrii</name>
    <dbReference type="NCBI Taxonomy" id="2953743"/>
    <lineage>
        <taxon>Bacteria</taxon>
        <taxon>Bacillati</taxon>
        <taxon>Actinomycetota</taxon>
        <taxon>Actinomycetes</taxon>
        <taxon>Micrococcales</taxon>
        <taxon>Dermatophilaceae</taxon>
        <taxon>Candidatus Phosphoribacter</taxon>
    </lineage>
</organism>
<evidence type="ECO:0000256" key="5">
    <source>
        <dbReference type="ARBA" id="ARBA00022840"/>
    </source>
</evidence>
<dbReference type="AlphaFoldDB" id="A0A935ILH2"/>
<dbReference type="Pfam" id="PF09179">
    <property type="entry name" value="TilS"/>
    <property type="match status" value="1"/>
</dbReference>
<dbReference type="InterPro" id="IPR012094">
    <property type="entry name" value="tRNA_Ile_lys_synt"/>
</dbReference>
<dbReference type="PANTHER" id="PTHR43033">
    <property type="entry name" value="TRNA(ILE)-LYSIDINE SYNTHASE-RELATED"/>
    <property type="match status" value="1"/>
</dbReference>
<protein>
    <recommendedName>
        <fullName evidence="7">tRNA(Ile)-lysidine synthase</fullName>
        <ecNumber evidence="7">6.3.4.19</ecNumber>
    </recommendedName>
    <alternativeName>
        <fullName evidence="7">tRNA(Ile)-2-lysyl-cytidine synthase</fullName>
    </alternativeName>
    <alternativeName>
        <fullName evidence="7">tRNA(Ile)-lysidine synthetase</fullName>
    </alternativeName>
</protein>
<dbReference type="HAMAP" id="MF_01161">
    <property type="entry name" value="tRNA_Ile_lys_synt"/>
    <property type="match status" value="1"/>
</dbReference>
<feature type="domain" description="tRNA(Ile)-lysidine synthase substrate-binding" evidence="9">
    <location>
        <begin position="271"/>
        <end position="327"/>
    </location>
</feature>
<comment type="domain">
    <text evidence="7">The N-terminal region contains the highly conserved SGGXDS motif, predicted to be a P-loop motif involved in ATP binding.</text>
</comment>
<dbReference type="PANTHER" id="PTHR43033:SF1">
    <property type="entry name" value="TRNA(ILE)-LYSIDINE SYNTHASE-RELATED"/>
    <property type="match status" value="1"/>
</dbReference>
<dbReference type="GO" id="GO:0032267">
    <property type="term" value="F:tRNA(Ile)-lysidine synthase activity"/>
    <property type="evidence" value="ECO:0007669"/>
    <property type="project" value="UniProtKB-EC"/>
</dbReference>
<gene>
    <name evidence="7 10" type="primary">tilS</name>
    <name evidence="10" type="ORF">IPI13_10075</name>
</gene>
<evidence type="ECO:0000256" key="1">
    <source>
        <dbReference type="ARBA" id="ARBA00022490"/>
    </source>
</evidence>
<dbReference type="Pfam" id="PF01171">
    <property type="entry name" value="ATP_bind_3"/>
    <property type="match status" value="1"/>
</dbReference>
<name>A0A935ILH2_9MICO</name>
<sequence length="356" mass="35968">MPGPPAAVAAVRLAVRGVLADLPTWSTVLVACSGGADSLALAAALAFEAPGAGLRAGAVIVDHGLQEGSADVAAQAAQACRGLGLDPVEVVRVAVPDSPTGPEDAARTARYAALADAATRHTAALVLLGHTRDDQAEQVLLGLARGSGARSLSGMPPSRGPYARPLLGVTRAQTEAACREAGLEPWRDPHNSDPTYARVRARAALGELDAVLGPGLGAALARSADLLRDDADLLDELAAQARADVDLDPAGERVVAAQAGAGDVPAVRVAVAGLAALPPALRRRVWRIVAAEAGARALSAAHVALLDGLVLRWHGQGAIDLPGGVVALRVGGTIQMGPRPADVVARPVAQTSQPVR</sequence>
<dbReference type="EC" id="6.3.4.19" evidence="7"/>
<dbReference type="EMBL" id="JADJIB010000003">
    <property type="protein sequence ID" value="MBK7273485.1"/>
    <property type="molecule type" value="Genomic_DNA"/>
</dbReference>
<dbReference type="InterPro" id="IPR011063">
    <property type="entry name" value="TilS/TtcA_N"/>
</dbReference>
<evidence type="ECO:0000259" key="8">
    <source>
        <dbReference type="Pfam" id="PF01171"/>
    </source>
</evidence>
<keyword evidence="4 7" id="KW-0547">Nucleotide-binding</keyword>
<dbReference type="Proteomes" id="UP000726105">
    <property type="component" value="Unassembled WGS sequence"/>
</dbReference>
<dbReference type="NCBIfam" id="TIGR02432">
    <property type="entry name" value="lysidine_TilS_N"/>
    <property type="match status" value="1"/>
</dbReference>
<evidence type="ECO:0000259" key="9">
    <source>
        <dbReference type="Pfam" id="PF09179"/>
    </source>
</evidence>